<dbReference type="CDD" id="cd01335">
    <property type="entry name" value="Radical_SAM"/>
    <property type="match status" value="1"/>
</dbReference>
<keyword evidence="4" id="KW-0408">Iron</keyword>
<evidence type="ECO:0000256" key="4">
    <source>
        <dbReference type="ARBA" id="ARBA00023004"/>
    </source>
</evidence>
<dbReference type="OrthoDB" id="9810775at2"/>
<gene>
    <name evidence="7" type="ORF">SAMN05192529_101177</name>
</gene>
<dbReference type="InterPro" id="IPR024032">
    <property type="entry name" value="rSAM_paired_HxsC"/>
</dbReference>
<feature type="domain" description="Radical SAM core" evidence="6">
    <location>
        <begin position="103"/>
        <end position="251"/>
    </location>
</feature>
<dbReference type="GO" id="GO:0051536">
    <property type="term" value="F:iron-sulfur cluster binding"/>
    <property type="evidence" value="ECO:0007669"/>
    <property type="project" value="UniProtKB-KW"/>
</dbReference>
<dbReference type="SUPFAM" id="SSF102114">
    <property type="entry name" value="Radical SAM enzymes"/>
    <property type="match status" value="1"/>
</dbReference>
<dbReference type="InterPro" id="IPR007197">
    <property type="entry name" value="rSAM"/>
</dbReference>
<dbReference type="GO" id="GO:0003824">
    <property type="term" value="F:catalytic activity"/>
    <property type="evidence" value="ECO:0007669"/>
    <property type="project" value="InterPro"/>
</dbReference>
<dbReference type="SFLD" id="SFLDG01103">
    <property type="entry name" value="Uncharacterised_Radical_SAM_Su"/>
    <property type="match status" value="1"/>
</dbReference>
<dbReference type="RefSeq" id="WP_091392197.1">
    <property type="nucleotide sequence ID" value="NZ_FNQY01000001.1"/>
</dbReference>
<dbReference type="InterPro" id="IPR058240">
    <property type="entry name" value="rSAM_sf"/>
</dbReference>
<dbReference type="InterPro" id="IPR050377">
    <property type="entry name" value="Radical_SAM_PqqE_MftC-like"/>
</dbReference>
<comment type="cofactor">
    <cofactor evidence="1">
        <name>[4Fe-4S] cluster</name>
        <dbReference type="ChEBI" id="CHEBI:49883"/>
    </cofactor>
</comment>
<evidence type="ECO:0000259" key="6">
    <source>
        <dbReference type="Pfam" id="PF04055"/>
    </source>
</evidence>
<proteinExistence type="predicted"/>
<dbReference type="SFLD" id="SFLDS00029">
    <property type="entry name" value="Radical_SAM"/>
    <property type="match status" value="1"/>
</dbReference>
<dbReference type="Pfam" id="PF04055">
    <property type="entry name" value="Radical_SAM"/>
    <property type="match status" value="1"/>
</dbReference>
<dbReference type="AlphaFoldDB" id="A0A1H3VIQ4"/>
<dbReference type="Proteomes" id="UP000199041">
    <property type="component" value="Unassembled WGS sequence"/>
</dbReference>
<keyword evidence="8" id="KW-1185">Reference proteome</keyword>
<name>A0A1H3VIQ4_9BACT</name>
<evidence type="ECO:0000256" key="2">
    <source>
        <dbReference type="ARBA" id="ARBA00022691"/>
    </source>
</evidence>
<evidence type="ECO:0000256" key="5">
    <source>
        <dbReference type="ARBA" id="ARBA00023014"/>
    </source>
</evidence>
<reference evidence="7 8" key="1">
    <citation type="submission" date="2016-10" db="EMBL/GenBank/DDBJ databases">
        <authorList>
            <person name="de Groot N.N."/>
        </authorList>
    </citation>
    <scope>NUCLEOTIDE SEQUENCE [LARGE SCALE GENOMIC DNA]</scope>
    <source>
        <strain evidence="7 8">Vu-144</strain>
    </source>
</reference>
<keyword evidence="3" id="KW-0479">Metal-binding</keyword>
<dbReference type="NCBIfam" id="TIGR03977">
    <property type="entry name" value="rSAM_pair_HxsC"/>
    <property type="match status" value="1"/>
</dbReference>
<organism evidence="7 8">
    <name type="scientific">Arachidicoccus rhizosphaerae</name>
    <dbReference type="NCBI Taxonomy" id="551991"/>
    <lineage>
        <taxon>Bacteria</taxon>
        <taxon>Pseudomonadati</taxon>
        <taxon>Bacteroidota</taxon>
        <taxon>Chitinophagia</taxon>
        <taxon>Chitinophagales</taxon>
        <taxon>Chitinophagaceae</taxon>
        <taxon>Arachidicoccus</taxon>
    </lineage>
</organism>
<dbReference type="InterPro" id="IPR013785">
    <property type="entry name" value="Aldolase_TIM"/>
</dbReference>
<dbReference type="Gene3D" id="3.20.20.70">
    <property type="entry name" value="Aldolase class I"/>
    <property type="match status" value="1"/>
</dbReference>
<sequence>MNLKTKGRPYNITEPIVGRVSRDLDASANDLIYIVKKGIKFTNAENNAVFLSTQPLEHIDEPAKGVYNIVSLDHLQDGDIVVINTDGIVNTLYRVKSRHNFLVFTERCNSNCLMCSQPPKDRNDIPYLFSLYKKLIPLIPKNCPELCLTGGEPTLLGERFFELLSLLKRELPDTDLHCLTNGRVFAWKSFTARLETLNMEKIMFGIPLYSDFYQIHDYIVQSKDAFNQTMSGLYHLAEAGQRIELRIVLHKQSVPRLTRLAKYIYKNLPFVEQVVFMGLEHQGYTPFNIEKLWMDPHEYIYALSDAVLFLADNGINVSIYNLQLCLLPDILWKFTKKSISDWKNIYLDVCKNCSQKENCAGLFASAIHKHSDFLKAI</sequence>
<dbReference type="SFLD" id="SFLDG01067">
    <property type="entry name" value="SPASM/twitch_domain_containing"/>
    <property type="match status" value="1"/>
</dbReference>
<evidence type="ECO:0000313" key="7">
    <source>
        <dbReference type="EMBL" id="SDZ74650.1"/>
    </source>
</evidence>
<dbReference type="PANTHER" id="PTHR11228:SF7">
    <property type="entry name" value="PQQA PEPTIDE CYCLASE"/>
    <property type="match status" value="1"/>
</dbReference>
<protein>
    <submittedName>
        <fullName evidence="7">His-Xaa-Ser system radical SAM maturase HxsC</fullName>
    </submittedName>
</protein>
<evidence type="ECO:0000256" key="3">
    <source>
        <dbReference type="ARBA" id="ARBA00022723"/>
    </source>
</evidence>
<evidence type="ECO:0000313" key="8">
    <source>
        <dbReference type="Proteomes" id="UP000199041"/>
    </source>
</evidence>
<dbReference type="EMBL" id="FNQY01000001">
    <property type="protein sequence ID" value="SDZ74650.1"/>
    <property type="molecule type" value="Genomic_DNA"/>
</dbReference>
<dbReference type="STRING" id="551991.SAMN05192529_101177"/>
<evidence type="ECO:0000256" key="1">
    <source>
        <dbReference type="ARBA" id="ARBA00001966"/>
    </source>
</evidence>
<keyword evidence="5" id="KW-0411">Iron-sulfur</keyword>
<dbReference type="PANTHER" id="PTHR11228">
    <property type="entry name" value="RADICAL SAM DOMAIN PROTEIN"/>
    <property type="match status" value="1"/>
</dbReference>
<accession>A0A1H3VIQ4</accession>
<dbReference type="GO" id="GO:0046872">
    <property type="term" value="F:metal ion binding"/>
    <property type="evidence" value="ECO:0007669"/>
    <property type="project" value="UniProtKB-KW"/>
</dbReference>
<keyword evidence="2" id="KW-0949">S-adenosyl-L-methionine</keyword>